<comment type="caution">
    <text evidence="8">The sequence shown here is derived from an EMBL/GenBank/DDBJ whole genome shotgun (WGS) entry which is preliminary data.</text>
</comment>
<evidence type="ECO:0000313" key="8">
    <source>
        <dbReference type="EMBL" id="MFC3885267.1"/>
    </source>
</evidence>
<comment type="similarity">
    <text evidence="3 7">Belongs to the IspD/TarI cytidylyltransferase family. IspD subfamily.</text>
</comment>
<dbReference type="Proteomes" id="UP001595752">
    <property type="component" value="Unassembled WGS sequence"/>
</dbReference>
<name>A0ABV8B7V0_9BACI</name>
<sequence>MNYHVVIPAAGQGKRMKAGKNKQFIQLRDIPVIVHTLLVFEQDSWCEGIILVVNKDEIEQFQEILDSYHIHKVCSLVIGGTERQHSVYNGLQALKDTGIVLIHDGARPFVTAESIHRLVMAAHEEEAAVLGVPVKDTMKRVQGGYIVDTIERSSLWAIQTPQAFLVSLIKEAHEHAQKQSFLGTDDASLVERMGKPIIVVESNYDNIKLTTPEDLWYAEAILQKREQTK</sequence>
<dbReference type="NCBIfam" id="TIGR00453">
    <property type="entry name" value="ispD"/>
    <property type="match status" value="1"/>
</dbReference>
<dbReference type="CDD" id="cd02516">
    <property type="entry name" value="CDP-ME_synthetase"/>
    <property type="match status" value="1"/>
</dbReference>
<protein>
    <recommendedName>
        <fullName evidence="7">2-C-methyl-D-erythritol 4-phosphate cytidylyltransferase</fullName>
        <ecNumber evidence="7">2.7.7.60</ecNumber>
    </recommendedName>
    <alternativeName>
        <fullName evidence="7">4-diphosphocytidyl-2C-methyl-D-erythritol synthase</fullName>
    </alternativeName>
    <alternativeName>
        <fullName evidence="7">MEP cytidylyltransferase</fullName>
        <shortName evidence="7">MCT</shortName>
    </alternativeName>
</protein>
<evidence type="ECO:0000256" key="5">
    <source>
        <dbReference type="ARBA" id="ARBA00022695"/>
    </source>
</evidence>
<organism evidence="8 9">
    <name type="scientific">Bacillus songklensis</name>
    <dbReference type="NCBI Taxonomy" id="1069116"/>
    <lineage>
        <taxon>Bacteria</taxon>
        <taxon>Bacillati</taxon>
        <taxon>Bacillota</taxon>
        <taxon>Bacilli</taxon>
        <taxon>Bacillales</taxon>
        <taxon>Bacillaceae</taxon>
        <taxon>Bacillus</taxon>
    </lineage>
</organism>
<dbReference type="InterPro" id="IPR050088">
    <property type="entry name" value="IspD/TarI_cytidylyltransf_bact"/>
</dbReference>
<accession>A0ABV8B7V0</accession>
<evidence type="ECO:0000256" key="1">
    <source>
        <dbReference type="ARBA" id="ARBA00001282"/>
    </source>
</evidence>
<evidence type="ECO:0000256" key="4">
    <source>
        <dbReference type="ARBA" id="ARBA00022679"/>
    </source>
</evidence>
<comment type="function">
    <text evidence="7">Catalyzes the formation of 4-diphosphocytidyl-2-C-methyl-D-erythritol from CTP and 2-C-methyl-D-erythritol 4-phosphate (MEP).</text>
</comment>
<dbReference type="HAMAP" id="MF_00108">
    <property type="entry name" value="IspD"/>
    <property type="match status" value="1"/>
</dbReference>
<dbReference type="Gene3D" id="3.90.550.10">
    <property type="entry name" value="Spore Coat Polysaccharide Biosynthesis Protein SpsA, Chain A"/>
    <property type="match status" value="1"/>
</dbReference>
<evidence type="ECO:0000256" key="6">
    <source>
        <dbReference type="ARBA" id="ARBA00023229"/>
    </source>
</evidence>
<dbReference type="PANTHER" id="PTHR32125">
    <property type="entry name" value="2-C-METHYL-D-ERYTHRITOL 4-PHOSPHATE CYTIDYLYLTRANSFERASE, CHLOROPLASTIC"/>
    <property type="match status" value="1"/>
</dbReference>
<dbReference type="RefSeq" id="WP_377917528.1">
    <property type="nucleotide sequence ID" value="NZ_JBHRZT010000069.1"/>
</dbReference>
<keyword evidence="6 7" id="KW-0414">Isoprene biosynthesis</keyword>
<keyword evidence="4 7" id="KW-0808">Transferase</keyword>
<proteinExistence type="inferred from homology"/>
<dbReference type="EC" id="2.7.7.60" evidence="7"/>
<feature type="site" description="Transition state stabilizer" evidence="7">
    <location>
        <position position="15"/>
    </location>
</feature>
<dbReference type="PROSITE" id="PS01295">
    <property type="entry name" value="ISPD"/>
    <property type="match status" value="1"/>
</dbReference>
<evidence type="ECO:0000256" key="7">
    <source>
        <dbReference type="HAMAP-Rule" id="MF_00108"/>
    </source>
</evidence>
<gene>
    <name evidence="7 8" type="primary">ispD</name>
    <name evidence="8" type="ORF">ACFOU2_18020</name>
</gene>
<reference evidence="9" key="1">
    <citation type="journal article" date="2019" name="Int. J. Syst. Evol. Microbiol.">
        <title>The Global Catalogue of Microorganisms (GCM) 10K type strain sequencing project: providing services to taxonomists for standard genome sequencing and annotation.</title>
        <authorList>
            <consortium name="The Broad Institute Genomics Platform"/>
            <consortium name="The Broad Institute Genome Sequencing Center for Infectious Disease"/>
            <person name="Wu L."/>
            <person name="Ma J."/>
        </authorList>
    </citation>
    <scope>NUCLEOTIDE SEQUENCE [LARGE SCALE GENOMIC DNA]</scope>
    <source>
        <strain evidence="9">CCUG 61889</strain>
    </source>
</reference>
<dbReference type="EMBL" id="JBHRZT010000069">
    <property type="protein sequence ID" value="MFC3885267.1"/>
    <property type="molecule type" value="Genomic_DNA"/>
</dbReference>
<dbReference type="Pfam" id="PF01128">
    <property type="entry name" value="IspD"/>
    <property type="match status" value="1"/>
</dbReference>
<dbReference type="InterPro" id="IPR034683">
    <property type="entry name" value="IspD/TarI"/>
</dbReference>
<dbReference type="PANTHER" id="PTHR32125:SF4">
    <property type="entry name" value="2-C-METHYL-D-ERYTHRITOL 4-PHOSPHATE CYTIDYLYLTRANSFERASE, CHLOROPLASTIC"/>
    <property type="match status" value="1"/>
</dbReference>
<keyword evidence="5 7" id="KW-0548">Nucleotidyltransferase</keyword>
<evidence type="ECO:0000313" key="9">
    <source>
        <dbReference type="Proteomes" id="UP001595752"/>
    </source>
</evidence>
<keyword evidence="9" id="KW-1185">Reference proteome</keyword>
<dbReference type="InterPro" id="IPR001228">
    <property type="entry name" value="IspD"/>
</dbReference>
<dbReference type="SUPFAM" id="SSF53448">
    <property type="entry name" value="Nucleotide-diphospho-sugar transferases"/>
    <property type="match status" value="1"/>
</dbReference>
<evidence type="ECO:0000256" key="2">
    <source>
        <dbReference type="ARBA" id="ARBA00004787"/>
    </source>
</evidence>
<feature type="site" description="Positions MEP for the nucleophilic attack" evidence="7">
    <location>
        <position position="152"/>
    </location>
</feature>
<comment type="pathway">
    <text evidence="2 7">Isoprenoid biosynthesis; isopentenyl diphosphate biosynthesis via DXP pathway; isopentenyl diphosphate from 1-deoxy-D-xylulose 5-phosphate: step 2/6.</text>
</comment>
<comment type="catalytic activity">
    <reaction evidence="1 7">
        <text>2-C-methyl-D-erythritol 4-phosphate + CTP + H(+) = 4-CDP-2-C-methyl-D-erythritol + diphosphate</text>
        <dbReference type="Rhea" id="RHEA:13429"/>
        <dbReference type="ChEBI" id="CHEBI:15378"/>
        <dbReference type="ChEBI" id="CHEBI:33019"/>
        <dbReference type="ChEBI" id="CHEBI:37563"/>
        <dbReference type="ChEBI" id="CHEBI:57823"/>
        <dbReference type="ChEBI" id="CHEBI:58262"/>
        <dbReference type="EC" id="2.7.7.60"/>
    </reaction>
</comment>
<feature type="site" description="Transition state stabilizer" evidence="7">
    <location>
        <position position="22"/>
    </location>
</feature>
<feature type="site" description="Positions MEP for the nucleophilic attack" evidence="7">
    <location>
        <position position="208"/>
    </location>
</feature>
<dbReference type="GO" id="GO:0050518">
    <property type="term" value="F:2-C-methyl-D-erythritol 4-phosphate cytidylyltransferase activity"/>
    <property type="evidence" value="ECO:0007669"/>
    <property type="project" value="UniProtKB-EC"/>
</dbReference>
<dbReference type="InterPro" id="IPR018294">
    <property type="entry name" value="ISPD_synthase_CS"/>
</dbReference>
<dbReference type="InterPro" id="IPR029044">
    <property type="entry name" value="Nucleotide-diphossugar_trans"/>
</dbReference>
<evidence type="ECO:0000256" key="3">
    <source>
        <dbReference type="ARBA" id="ARBA00009789"/>
    </source>
</evidence>